<dbReference type="Proteomes" id="UP001208689">
    <property type="component" value="Chromosome"/>
</dbReference>
<accession>A0ABY6HTL7</accession>
<name>A0ABY6HTL7_9ARCH</name>
<organism evidence="2 3">
    <name type="scientific">Candidatus Lokiarchaeum ossiferum</name>
    <dbReference type="NCBI Taxonomy" id="2951803"/>
    <lineage>
        <taxon>Archaea</taxon>
        <taxon>Promethearchaeati</taxon>
        <taxon>Promethearchaeota</taxon>
        <taxon>Promethearchaeia</taxon>
        <taxon>Promethearchaeales</taxon>
        <taxon>Promethearchaeaceae</taxon>
        <taxon>Candidatus Lokiarchaeum</taxon>
    </lineage>
</organism>
<evidence type="ECO:0000313" key="2">
    <source>
        <dbReference type="EMBL" id="UYP46858.1"/>
    </source>
</evidence>
<keyword evidence="3" id="KW-1185">Reference proteome</keyword>
<gene>
    <name evidence="2" type="ORF">NEF87_003143</name>
</gene>
<protein>
    <recommendedName>
        <fullName evidence="4">Chromosome partition protein Smc</fullName>
    </recommendedName>
</protein>
<sequence length="139" mass="16219">MSQEEVTQINSQKEVLEQEILKIKEFYAVEKDKLMANLQKELNGLNTNYSSVMEKANQNITLKQQKLKEAETHYFAVKAELKEAKETHKKISTAMKEAKTGHEKKKKKLLKDLDTDQNFKLKTKESEIKYLEKKLKSIS</sequence>
<keyword evidence="1" id="KW-0175">Coiled coil</keyword>
<dbReference type="EMBL" id="CP104013">
    <property type="protein sequence ID" value="UYP46858.1"/>
    <property type="molecule type" value="Genomic_DNA"/>
</dbReference>
<reference evidence="2" key="1">
    <citation type="submission" date="2022-09" db="EMBL/GenBank/DDBJ databases">
        <title>Actin cytoskeleton and complex cell architecture in an #Asgard archaeon.</title>
        <authorList>
            <person name="Ponce Toledo R.I."/>
            <person name="Schleper C."/>
            <person name="Rodrigues Oliveira T."/>
            <person name="Wollweber F."/>
            <person name="Xu J."/>
            <person name="Rittmann S."/>
            <person name="Klingl A."/>
            <person name="Pilhofer M."/>
        </authorList>
    </citation>
    <scope>NUCLEOTIDE SEQUENCE</scope>
    <source>
        <strain evidence="2">B-35</strain>
    </source>
</reference>
<proteinExistence type="predicted"/>
<evidence type="ECO:0008006" key="4">
    <source>
        <dbReference type="Google" id="ProtNLM"/>
    </source>
</evidence>
<evidence type="ECO:0000313" key="3">
    <source>
        <dbReference type="Proteomes" id="UP001208689"/>
    </source>
</evidence>
<evidence type="ECO:0000256" key="1">
    <source>
        <dbReference type="SAM" id="Coils"/>
    </source>
</evidence>
<feature type="coiled-coil region" evidence="1">
    <location>
        <begin position="28"/>
        <end position="87"/>
    </location>
</feature>